<accession>A0A0R3TSQ0</accession>
<dbReference type="EMBL" id="UZAE01013158">
    <property type="protein sequence ID" value="VDO08504.1"/>
    <property type="molecule type" value="Genomic_DNA"/>
</dbReference>
<protein>
    <submittedName>
        <fullName evidence="3">DH domain-containing protein</fullName>
    </submittedName>
</protein>
<reference evidence="1 2" key="2">
    <citation type="submission" date="2018-11" db="EMBL/GenBank/DDBJ databases">
        <authorList>
            <consortium name="Pathogen Informatics"/>
        </authorList>
    </citation>
    <scope>NUCLEOTIDE SEQUENCE [LARGE SCALE GENOMIC DNA]</scope>
</reference>
<name>A0A0R3TSQ0_RODNA</name>
<dbReference type="STRING" id="102285.A0A0R3TSQ0"/>
<dbReference type="WBParaSite" id="HNAJ_0001068601-mRNA-1">
    <property type="protein sequence ID" value="HNAJ_0001068601-mRNA-1"/>
    <property type="gene ID" value="HNAJ_0001068601"/>
</dbReference>
<gene>
    <name evidence="1" type="ORF">HNAJ_LOCUS10681</name>
</gene>
<dbReference type="Proteomes" id="UP000278807">
    <property type="component" value="Unassembled WGS sequence"/>
</dbReference>
<evidence type="ECO:0000313" key="2">
    <source>
        <dbReference type="Proteomes" id="UP000278807"/>
    </source>
</evidence>
<organism evidence="3">
    <name type="scientific">Rodentolepis nana</name>
    <name type="common">Dwarf tapeworm</name>
    <name type="synonym">Hymenolepis nana</name>
    <dbReference type="NCBI Taxonomy" id="102285"/>
    <lineage>
        <taxon>Eukaryota</taxon>
        <taxon>Metazoa</taxon>
        <taxon>Spiralia</taxon>
        <taxon>Lophotrochozoa</taxon>
        <taxon>Platyhelminthes</taxon>
        <taxon>Cestoda</taxon>
        <taxon>Eucestoda</taxon>
        <taxon>Cyclophyllidea</taxon>
        <taxon>Hymenolepididae</taxon>
        <taxon>Rodentolepis</taxon>
    </lineage>
</organism>
<sequence>MGRLRPIFHSNIAEGRFPPPENGRPHFWYVDASLEPPTKSSNEKKVNSIPSSTVNLPPGVKEEVDQIRSMLLLVMEELVNTESSYLRILSQFIALREEMFAPNWRADQGFDPSPEQRLPSTAITTCLPLLLKLKIEHSGKQLSLFSRNSVTCKGKLDFMAVCSLSHRVFIAGPGCCV</sequence>
<evidence type="ECO:0000313" key="3">
    <source>
        <dbReference type="WBParaSite" id="HNAJ_0001068601-mRNA-1"/>
    </source>
</evidence>
<dbReference type="AlphaFoldDB" id="A0A0R3TSQ0"/>
<keyword evidence="2" id="KW-1185">Reference proteome</keyword>
<reference evidence="3" key="1">
    <citation type="submission" date="2017-02" db="UniProtKB">
        <authorList>
            <consortium name="WormBaseParasite"/>
        </authorList>
    </citation>
    <scope>IDENTIFICATION</scope>
</reference>
<evidence type="ECO:0000313" key="1">
    <source>
        <dbReference type="EMBL" id="VDO08504.1"/>
    </source>
</evidence>
<proteinExistence type="predicted"/>